<organism evidence="2">
    <name type="scientific">hydrothermal vent metagenome</name>
    <dbReference type="NCBI Taxonomy" id="652676"/>
    <lineage>
        <taxon>unclassified sequences</taxon>
        <taxon>metagenomes</taxon>
        <taxon>ecological metagenomes</taxon>
    </lineage>
</organism>
<evidence type="ECO:0000313" key="2">
    <source>
        <dbReference type="EMBL" id="VAW25092.1"/>
    </source>
</evidence>
<gene>
    <name evidence="2" type="ORF">MNBD_ALPHA11-2177</name>
</gene>
<evidence type="ECO:0000256" key="1">
    <source>
        <dbReference type="SAM" id="MobiDB-lite"/>
    </source>
</evidence>
<dbReference type="EMBL" id="UOEQ01000580">
    <property type="protein sequence ID" value="VAW25092.1"/>
    <property type="molecule type" value="Genomic_DNA"/>
</dbReference>
<feature type="region of interest" description="Disordered" evidence="1">
    <location>
        <begin position="63"/>
        <end position="85"/>
    </location>
</feature>
<protein>
    <submittedName>
        <fullName evidence="2">Uncharacterized protein</fullName>
    </submittedName>
</protein>
<name>A0A3B0UES1_9ZZZZ</name>
<accession>A0A3B0UES1</accession>
<sequence length="85" mass="9476">MFTPHAGGLVYASRRRACLRLTPAGWYKFTGFLQNIAHKNCLNAPTPLLPLLNLIQNSLLKQNSSNSPLKEPLSIKTNKSKQQKS</sequence>
<proteinExistence type="predicted"/>
<reference evidence="2" key="1">
    <citation type="submission" date="2018-06" db="EMBL/GenBank/DDBJ databases">
        <authorList>
            <person name="Zhirakovskaya E."/>
        </authorList>
    </citation>
    <scope>NUCLEOTIDE SEQUENCE</scope>
</reference>
<dbReference type="AlphaFoldDB" id="A0A3B0UES1"/>